<keyword evidence="7" id="KW-0812">Transmembrane</keyword>
<evidence type="ECO:0000256" key="5">
    <source>
        <dbReference type="PROSITE-ProRule" id="PRU00433"/>
    </source>
</evidence>
<dbReference type="AlphaFoldDB" id="A0AA35TRX7"/>
<evidence type="ECO:0000256" key="4">
    <source>
        <dbReference type="ARBA" id="ARBA00023004"/>
    </source>
</evidence>
<gene>
    <name evidence="9" type="ORF">GBAR_LOCUS28801</name>
</gene>
<keyword evidence="3 5" id="KW-0479">Metal-binding</keyword>
<evidence type="ECO:0000313" key="10">
    <source>
        <dbReference type="Proteomes" id="UP001174909"/>
    </source>
</evidence>
<dbReference type="PROSITE" id="PS51007">
    <property type="entry name" value="CYTC"/>
    <property type="match status" value="1"/>
</dbReference>
<dbReference type="Pfam" id="PF00034">
    <property type="entry name" value="Cytochrom_C"/>
    <property type="match status" value="1"/>
</dbReference>
<organism evidence="9 10">
    <name type="scientific">Geodia barretti</name>
    <name type="common">Barrett's horny sponge</name>
    <dbReference type="NCBI Taxonomy" id="519541"/>
    <lineage>
        <taxon>Eukaryota</taxon>
        <taxon>Metazoa</taxon>
        <taxon>Porifera</taxon>
        <taxon>Demospongiae</taxon>
        <taxon>Heteroscleromorpha</taxon>
        <taxon>Tetractinellida</taxon>
        <taxon>Astrophorina</taxon>
        <taxon>Geodiidae</taxon>
        <taxon>Geodia</taxon>
    </lineage>
</organism>
<comment type="similarity">
    <text evidence="1">Belongs to the cytochrome c family.</text>
</comment>
<feature type="region of interest" description="Disordered" evidence="6">
    <location>
        <begin position="71"/>
        <end position="98"/>
    </location>
</feature>
<reference evidence="9" key="1">
    <citation type="submission" date="2023-03" db="EMBL/GenBank/DDBJ databases">
        <authorList>
            <person name="Steffen K."/>
            <person name="Cardenas P."/>
        </authorList>
    </citation>
    <scope>NUCLEOTIDE SEQUENCE</scope>
</reference>
<dbReference type="Gene3D" id="1.10.760.10">
    <property type="entry name" value="Cytochrome c-like domain"/>
    <property type="match status" value="1"/>
</dbReference>
<proteinExistence type="inferred from homology"/>
<keyword evidence="2 5" id="KW-0349">Heme</keyword>
<evidence type="ECO:0000259" key="8">
    <source>
        <dbReference type="PROSITE" id="PS51007"/>
    </source>
</evidence>
<evidence type="ECO:0000256" key="2">
    <source>
        <dbReference type="ARBA" id="ARBA00022617"/>
    </source>
</evidence>
<feature type="domain" description="Cytochrome c" evidence="8">
    <location>
        <begin position="97"/>
        <end position="205"/>
    </location>
</feature>
<dbReference type="InterPro" id="IPR009056">
    <property type="entry name" value="Cyt_c-like_dom"/>
</dbReference>
<dbReference type="GO" id="GO:0020037">
    <property type="term" value="F:heme binding"/>
    <property type="evidence" value="ECO:0007669"/>
    <property type="project" value="InterPro"/>
</dbReference>
<dbReference type="SUPFAM" id="SSF46626">
    <property type="entry name" value="Cytochrome c"/>
    <property type="match status" value="1"/>
</dbReference>
<keyword evidence="7" id="KW-1133">Transmembrane helix</keyword>
<dbReference type="InterPro" id="IPR036909">
    <property type="entry name" value="Cyt_c-like_dom_sf"/>
</dbReference>
<feature type="transmembrane region" description="Helical" evidence="7">
    <location>
        <begin position="12"/>
        <end position="32"/>
    </location>
</feature>
<keyword evidence="4 5" id="KW-0408">Iron</keyword>
<protein>
    <recommendedName>
        <fullName evidence="8">Cytochrome c domain-containing protein</fullName>
    </recommendedName>
</protein>
<keyword evidence="7" id="KW-0472">Membrane</keyword>
<dbReference type="GO" id="GO:0046872">
    <property type="term" value="F:metal ion binding"/>
    <property type="evidence" value="ECO:0007669"/>
    <property type="project" value="UniProtKB-KW"/>
</dbReference>
<keyword evidence="10" id="KW-1185">Reference proteome</keyword>
<evidence type="ECO:0000313" key="9">
    <source>
        <dbReference type="EMBL" id="CAI8052669.1"/>
    </source>
</evidence>
<dbReference type="GO" id="GO:0009055">
    <property type="term" value="F:electron transfer activity"/>
    <property type="evidence" value="ECO:0007669"/>
    <property type="project" value="InterPro"/>
</dbReference>
<dbReference type="Proteomes" id="UP001174909">
    <property type="component" value="Unassembled WGS sequence"/>
</dbReference>
<evidence type="ECO:0000256" key="1">
    <source>
        <dbReference type="ARBA" id="ARBA00006488"/>
    </source>
</evidence>
<name>A0AA35TRX7_GEOBA</name>
<dbReference type="EMBL" id="CASHTH010004032">
    <property type="protein sequence ID" value="CAI8052669.1"/>
    <property type="molecule type" value="Genomic_DNA"/>
</dbReference>
<sequence length="205" mass="21119">MHLKFDNRLLTWIFLGGLALGFAVVFALVGLFGTLTPSPRAWAEDNAKPCTLDHEMGGCLEDKVGRVAVTEPEASSTEPEGTETTTAAETPAPAPSGASVAGRQIFITGAGEGAATPCVTCHTVAGVPEAIGLLGPDLSHIGTDAANRQSGVSAEEYLVQSIREPEAFIAEGVERATPGLMLTAITAGLTDADVEALVAFLSEQK</sequence>
<evidence type="ECO:0000256" key="3">
    <source>
        <dbReference type="ARBA" id="ARBA00022723"/>
    </source>
</evidence>
<evidence type="ECO:0000256" key="7">
    <source>
        <dbReference type="SAM" id="Phobius"/>
    </source>
</evidence>
<evidence type="ECO:0000256" key="6">
    <source>
        <dbReference type="SAM" id="MobiDB-lite"/>
    </source>
</evidence>
<accession>A0AA35TRX7</accession>
<comment type="caution">
    <text evidence="9">The sequence shown here is derived from an EMBL/GenBank/DDBJ whole genome shotgun (WGS) entry which is preliminary data.</text>
</comment>